<dbReference type="STRING" id="1284197.S8AK48"/>
<dbReference type="GO" id="GO:0006891">
    <property type="term" value="P:intra-Golgi vesicle-mediated transport"/>
    <property type="evidence" value="ECO:0007669"/>
    <property type="project" value="TreeGrafter"/>
</dbReference>
<name>S8AK48_DACHA</name>
<evidence type="ECO:0000256" key="10">
    <source>
        <dbReference type="ARBA" id="ARBA00023329"/>
    </source>
</evidence>
<dbReference type="Proteomes" id="UP000015100">
    <property type="component" value="Unassembled WGS sequence"/>
</dbReference>
<reference evidence="13" key="2">
    <citation type="submission" date="2013-04" db="EMBL/GenBank/DDBJ databases">
        <title>Genomic mechanisms accounting for the adaptation to parasitism in nematode-trapping fungi.</title>
        <authorList>
            <person name="Ahren D.G."/>
        </authorList>
    </citation>
    <scope>NUCLEOTIDE SEQUENCE [LARGE SCALE GENOMIC DNA]</scope>
    <source>
        <strain evidence="13">CBS 200.50</strain>
    </source>
</reference>
<evidence type="ECO:0000256" key="11">
    <source>
        <dbReference type="PIRNR" id="PIRNR016478"/>
    </source>
</evidence>
<dbReference type="InterPro" id="IPR011990">
    <property type="entry name" value="TPR-like_helical_dom_sf"/>
</dbReference>
<evidence type="ECO:0000256" key="1">
    <source>
        <dbReference type="ARBA" id="ARBA00004255"/>
    </source>
</evidence>
<protein>
    <recommendedName>
        <fullName evidence="11">Coatomer subunit epsilon</fullName>
    </recommendedName>
</protein>
<dbReference type="Pfam" id="PF04733">
    <property type="entry name" value="Coatomer_E"/>
    <property type="match status" value="1"/>
</dbReference>
<dbReference type="Gene3D" id="1.25.40.10">
    <property type="entry name" value="Tetratricopeptide repeat domain"/>
    <property type="match status" value="1"/>
</dbReference>
<keyword evidence="10 11" id="KW-0968">Cytoplasmic vesicle</keyword>
<gene>
    <name evidence="12" type="ORF">H072_4578</name>
</gene>
<dbReference type="SMART" id="SM00028">
    <property type="entry name" value="TPR"/>
    <property type="match status" value="2"/>
</dbReference>
<dbReference type="AlphaFoldDB" id="S8AK48"/>
<evidence type="ECO:0000256" key="4">
    <source>
        <dbReference type="ARBA" id="ARBA00022448"/>
    </source>
</evidence>
<dbReference type="InterPro" id="IPR006822">
    <property type="entry name" value="Coatomer_esu"/>
</dbReference>
<comment type="caution">
    <text evidence="12">The sequence shown here is derived from an EMBL/GenBank/DDBJ whole genome shotgun (WGS) entry which is preliminary data.</text>
</comment>
<keyword evidence="7 11" id="KW-0653">Protein transport</keyword>
<dbReference type="GO" id="GO:0005198">
    <property type="term" value="F:structural molecule activity"/>
    <property type="evidence" value="ECO:0007669"/>
    <property type="project" value="UniProtKB-UniRule"/>
</dbReference>
<evidence type="ECO:0000256" key="3">
    <source>
        <dbReference type="ARBA" id="ARBA00008827"/>
    </source>
</evidence>
<dbReference type="eggNOG" id="KOG3081">
    <property type="taxonomic scope" value="Eukaryota"/>
</dbReference>
<dbReference type="SUPFAM" id="SSF48452">
    <property type="entry name" value="TPR-like"/>
    <property type="match status" value="1"/>
</dbReference>
<keyword evidence="5 11" id="KW-0963">Cytoplasm</keyword>
<dbReference type="GO" id="GO:0006888">
    <property type="term" value="P:endoplasmic reticulum to Golgi vesicle-mediated transport"/>
    <property type="evidence" value="ECO:0007669"/>
    <property type="project" value="TreeGrafter"/>
</dbReference>
<evidence type="ECO:0000256" key="9">
    <source>
        <dbReference type="ARBA" id="ARBA00023136"/>
    </source>
</evidence>
<evidence type="ECO:0000256" key="2">
    <source>
        <dbReference type="ARBA" id="ARBA00004347"/>
    </source>
</evidence>
<comment type="subcellular location">
    <subcellularLocation>
        <location evidence="2">Cytoplasmic vesicle</location>
        <location evidence="2">COPI-coated vesicle membrane</location>
        <topology evidence="2">Peripheral membrane protein</topology>
        <orientation evidence="2">Cytoplasmic side</orientation>
    </subcellularLocation>
    <subcellularLocation>
        <location evidence="1">Golgi apparatus membrane</location>
        <topology evidence="1">Peripheral membrane protein</topology>
        <orientation evidence="1">Cytoplasmic side</orientation>
    </subcellularLocation>
</comment>
<accession>S8AK48</accession>
<keyword evidence="9 11" id="KW-0472">Membrane</keyword>
<dbReference type="GO" id="GO:0030126">
    <property type="term" value="C:COPI vesicle coat"/>
    <property type="evidence" value="ECO:0007669"/>
    <property type="project" value="TreeGrafter"/>
</dbReference>
<keyword evidence="4 11" id="KW-0813">Transport</keyword>
<evidence type="ECO:0000256" key="7">
    <source>
        <dbReference type="ARBA" id="ARBA00022927"/>
    </source>
</evidence>
<dbReference type="GO" id="GO:0006890">
    <property type="term" value="P:retrograde vesicle-mediated transport, Golgi to endoplasmic reticulum"/>
    <property type="evidence" value="ECO:0007669"/>
    <property type="project" value="UniProtKB-UniRule"/>
</dbReference>
<keyword evidence="6 11" id="KW-0931">ER-Golgi transport</keyword>
<dbReference type="PIRSF" id="PIRSF016478">
    <property type="entry name" value="Coatomer_esu"/>
    <property type="match status" value="1"/>
</dbReference>
<keyword evidence="13" id="KW-1185">Reference proteome</keyword>
<keyword evidence="8 11" id="KW-0333">Golgi apparatus</keyword>
<dbReference type="OrthoDB" id="310217at2759"/>
<comment type="function">
    <text evidence="11">The coatomer is a cytosolic protein complex that binds to dilysine motifs and reversibly associates with Golgi non-clathrin-coated vesicles, which further mediate biosynthetic protein transport from the ER, via the Golgi up to the trans Golgi network. The coatomer complex is required for budding from Golgi membranes, and is essential for the retrograde Golgi-to-ER transport of dilysine-tagged proteins.</text>
</comment>
<dbReference type="OMA" id="MIVLSQH"/>
<evidence type="ECO:0000256" key="8">
    <source>
        <dbReference type="ARBA" id="ARBA00023034"/>
    </source>
</evidence>
<evidence type="ECO:0000313" key="13">
    <source>
        <dbReference type="Proteomes" id="UP000015100"/>
    </source>
</evidence>
<dbReference type="GO" id="GO:0000139">
    <property type="term" value="C:Golgi membrane"/>
    <property type="evidence" value="ECO:0007669"/>
    <property type="project" value="UniProtKB-SubCell"/>
</dbReference>
<comment type="similarity">
    <text evidence="3 11">Belongs to the COPE family.</text>
</comment>
<reference evidence="12 13" key="1">
    <citation type="journal article" date="2013" name="PLoS Genet.">
        <title>Genomic mechanisms accounting for the adaptation to parasitism in nematode-trapping fungi.</title>
        <authorList>
            <person name="Meerupati T."/>
            <person name="Andersson K.M."/>
            <person name="Friman E."/>
            <person name="Kumar D."/>
            <person name="Tunlid A."/>
            <person name="Ahren D."/>
        </authorList>
    </citation>
    <scope>NUCLEOTIDE SEQUENCE [LARGE SCALE GENOMIC DNA]</scope>
    <source>
        <strain evidence="12 13">CBS 200.50</strain>
    </source>
</reference>
<sequence length="317" mass="34350">MKLGGHLRLTAFDEQSFSTSTMPSSRYAFCVRLFPDSVLTHLQGQYDKVVEFDIKSLSTSNQTAARVFQLRAQIAQGNFEEVLAELEGEDEPELAAVKALAKFNTEELEAALEDIEKLAETAPDNATVQIIGGIMLQRAGKTDEAIALLSNHQGSLEAVSIIVQIRLAQNRTDLALKEVSAAKKWAQDSLVINLAEAWAGLRVGGDKYQQSYYVFEELAQAPSTSSTRSLVSQAVSELHLGRLEEAEVALQQALEKDKTDIPALANKAVLTALGGGDISADLLALKTEDSSHPMILDIAEKNELFDKAASKYAAKVA</sequence>
<organism evidence="12 13">
    <name type="scientific">Dactylellina haptotyla (strain CBS 200.50)</name>
    <name type="common">Nematode-trapping fungus</name>
    <name type="synonym">Monacrosporium haptotylum</name>
    <dbReference type="NCBI Taxonomy" id="1284197"/>
    <lineage>
        <taxon>Eukaryota</taxon>
        <taxon>Fungi</taxon>
        <taxon>Dikarya</taxon>
        <taxon>Ascomycota</taxon>
        <taxon>Pezizomycotina</taxon>
        <taxon>Orbiliomycetes</taxon>
        <taxon>Orbiliales</taxon>
        <taxon>Orbiliaceae</taxon>
        <taxon>Dactylellina</taxon>
    </lineage>
</organism>
<evidence type="ECO:0000313" key="12">
    <source>
        <dbReference type="EMBL" id="EPS41521.1"/>
    </source>
</evidence>
<evidence type="ECO:0000256" key="5">
    <source>
        <dbReference type="ARBA" id="ARBA00022490"/>
    </source>
</evidence>
<dbReference type="HOGENOM" id="CLU_049363_0_0_1"/>
<evidence type="ECO:0000256" key="6">
    <source>
        <dbReference type="ARBA" id="ARBA00022892"/>
    </source>
</evidence>
<dbReference type="GO" id="GO:0015031">
    <property type="term" value="P:protein transport"/>
    <property type="evidence" value="ECO:0007669"/>
    <property type="project" value="UniProtKB-UniRule"/>
</dbReference>
<dbReference type="PANTHER" id="PTHR10805">
    <property type="entry name" value="COATOMER SUBUNIT EPSILON"/>
    <property type="match status" value="1"/>
</dbReference>
<dbReference type="InterPro" id="IPR019734">
    <property type="entry name" value="TPR_rpt"/>
</dbReference>
<proteinExistence type="inferred from homology"/>
<dbReference type="EMBL" id="AQGS01000238">
    <property type="protein sequence ID" value="EPS41521.1"/>
    <property type="molecule type" value="Genomic_DNA"/>
</dbReference>
<dbReference type="PANTHER" id="PTHR10805:SF0">
    <property type="entry name" value="COATOMER SUBUNIT EPSILON"/>
    <property type="match status" value="1"/>
</dbReference>